<gene>
    <name evidence="3" type="ORF">RM445_02040</name>
</gene>
<feature type="region of interest" description="Disordered" evidence="1">
    <location>
        <begin position="375"/>
        <end position="395"/>
    </location>
</feature>
<feature type="compositionally biased region" description="Low complexity" evidence="1">
    <location>
        <begin position="382"/>
        <end position="395"/>
    </location>
</feature>
<reference evidence="4" key="1">
    <citation type="submission" date="2023-07" db="EMBL/GenBank/DDBJ databases">
        <title>30 novel species of actinomycetes from the DSMZ collection.</title>
        <authorList>
            <person name="Nouioui I."/>
        </authorList>
    </citation>
    <scope>NUCLEOTIDE SEQUENCE [LARGE SCALE GENOMIC DNA]</scope>
    <source>
        <strain evidence="4">DSM 45834</strain>
    </source>
</reference>
<dbReference type="InterPro" id="IPR008979">
    <property type="entry name" value="Galactose-bd-like_sf"/>
</dbReference>
<feature type="region of interest" description="Disordered" evidence="1">
    <location>
        <begin position="306"/>
        <end position="332"/>
    </location>
</feature>
<keyword evidence="2" id="KW-0472">Membrane</keyword>
<accession>A0ABU2N308</accession>
<name>A0ABU2N308_9PSEU</name>
<dbReference type="RefSeq" id="WP_311554200.1">
    <property type="nucleotide sequence ID" value="NZ_JAVREJ010000001.1"/>
</dbReference>
<protein>
    <submittedName>
        <fullName evidence="3">Protein kinase family protein</fullName>
    </submittedName>
</protein>
<keyword evidence="3" id="KW-0418">Kinase</keyword>
<comment type="caution">
    <text evidence="3">The sequence shown here is derived from an EMBL/GenBank/DDBJ whole genome shotgun (WGS) entry which is preliminary data.</text>
</comment>
<dbReference type="CDD" id="cd13973">
    <property type="entry name" value="PK_MviN-like"/>
    <property type="match status" value="1"/>
</dbReference>
<keyword evidence="2" id="KW-0812">Transmembrane</keyword>
<evidence type="ECO:0000256" key="2">
    <source>
        <dbReference type="SAM" id="Phobius"/>
    </source>
</evidence>
<evidence type="ECO:0000313" key="4">
    <source>
        <dbReference type="Proteomes" id="UP001183202"/>
    </source>
</evidence>
<organism evidence="3 4">
    <name type="scientific">Pseudonocardia charpentierae</name>
    <dbReference type="NCBI Taxonomy" id="3075545"/>
    <lineage>
        <taxon>Bacteria</taxon>
        <taxon>Bacillati</taxon>
        <taxon>Actinomycetota</taxon>
        <taxon>Actinomycetes</taxon>
        <taxon>Pseudonocardiales</taxon>
        <taxon>Pseudonocardiaceae</taxon>
        <taxon>Pseudonocardia</taxon>
    </lineage>
</organism>
<keyword evidence="2" id="KW-1133">Transmembrane helix</keyword>
<dbReference type="GO" id="GO:0016301">
    <property type="term" value="F:kinase activity"/>
    <property type="evidence" value="ECO:0007669"/>
    <property type="project" value="UniProtKB-KW"/>
</dbReference>
<dbReference type="Gene3D" id="3.30.200.20">
    <property type="entry name" value="Phosphorylase Kinase, domain 1"/>
    <property type="match status" value="1"/>
</dbReference>
<keyword evidence="3" id="KW-0808">Transferase</keyword>
<dbReference type="Gene3D" id="1.10.510.10">
    <property type="entry name" value="Transferase(Phosphotransferase) domain 1"/>
    <property type="match status" value="1"/>
</dbReference>
<dbReference type="EMBL" id="JAVREJ010000001">
    <property type="protein sequence ID" value="MDT0348303.1"/>
    <property type="molecule type" value="Genomic_DNA"/>
</dbReference>
<feature type="transmembrane region" description="Helical" evidence="2">
    <location>
        <begin position="338"/>
        <end position="358"/>
    </location>
</feature>
<dbReference type="Proteomes" id="UP001183202">
    <property type="component" value="Unassembled WGS sequence"/>
</dbReference>
<proteinExistence type="predicted"/>
<dbReference type="InterPro" id="IPR011009">
    <property type="entry name" value="Kinase-like_dom_sf"/>
</dbReference>
<keyword evidence="4" id="KW-1185">Reference proteome</keyword>
<dbReference type="SUPFAM" id="SSF56112">
    <property type="entry name" value="Protein kinase-like (PK-like)"/>
    <property type="match status" value="1"/>
</dbReference>
<evidence type="ECO:0000313" key="3">
    <source>
        <dbReference type="EMBL" id="MDT0348303.1"/>
    </source>
</evidence>
<dbReference type="SUPFAM" id="SSF49785">
    <property type="entry name" value="Galactose-binding domain-like"/>
    <property type="match status" value="1"/>
</dbReference>
<feature type="region of interest" description="Disordered" evidence="1">
    <location>
        <begin position="1"/>
        <end position="30"/>
    </location>
</feature>
<evidence type="ECO:0000256" key="1">
    <source>
        <dbReference type="SAM" id="MobiDB-lite"/>
    </source>
</evidence>
<sequence>MTGQTEPRLVEPAPFVPAQPGPAADSDGHAETTTAAGSLLAGRYRLGSRVGSDAAAGAEFWRAEDTVLRRDVAATVLRRFGAGTDPDDDGGAGRAQDIIARALRSGSFEHPGCARLLDVLAPGAPGLPDGVLGAAVAEWVPGRSLAEAVADGMLKPLASARALQPLAAAAEAAHRHGHVLGCDHPQRIRLNHDGRLQLGFALPRPELTPADDVRGLGAALYTLLTGLWPLSASDAARAGLRAADRGPDGAPLPPSVVRPGVPVELETLVVGTLGTGSDTGRVRTAAAVRSVVDEVVAEADRVVLFPPEHDGVPPEPGDVWQPRGALAKQPDPRRRRKLTIGLAGLALCVLAVAGYMSVQLGELFGDPTPRIVVGSSAGGGQAAPQQSGDGSGAPVTDAAVKAVGADVYDDAGDRDNAGRVSRVIDGNPDTGWKTFNYKQQFPALKPGVGIMTSFASPVQLSSLVIESPSPGTEIEIRSAPSSDARLGDTVLLTRTTLDDGDTTVALTDSQPVQYVLLWITHLGGGGSDNSTEIREVSFRRVAD</sequence>